<accession>V4T5B2</accession>
<dbReference type="KEGG" id="cic:CICLE_v10003824mg"/>
<dbReference type="EMBL" id="KI536799">
    <property type="protein sequence ID" value="ESR44721.1"/>
    <property type="molecule type" value="Genomic_DNA"/>
</dbReference>
<dbReference type="AlphaFoldDB" id="V4T5B2"/>
<dbReference type="InParanoid" id="V4T5B2"/>
<keyword evidence="2" id="KW-1185">Reference proteome</keyword>
<proteinExistence type="predicted"/>
<sequence>MECVVAVSYAARACYSSKCCLSFKSCVAIVNALRLFSPLLEHLTRHLPKQWLTSLAIKGEMDKSRRNIMSAELEHVNAHLENG</sequence>
<dbReference type="STRING" id="85681.V4T5B2"/>
<evidence type="ECO:0000313" key="2">
    <source>
        <dbReference type="Proteomes" id="UP000030687"/>
    </source>
</evidence>
<organism evidence="1 2">
    <name type="scientific">Citrus clementina</name>
    <name type="common">Clementine</name>
    <name type="synonym">Citrus deliciosa x Citrus sinensis</name>
    <dbReference type="NCBI Taxonomy" id="85681"/>
    <lineage>
        <taxon>Eukaryota</taxon>
        <taxon>Viridiplantae</taxon>
        <taxon>Streptophyta</taxon>
        <taxon>Embryophyta</taxon>
        <taxon>Tracheophyta</taxon>
        <taxon>Spermatophyta</taxon>
        <taxon>Magnoliopsida</taxon>
        <taxon>eudicotyledons</taxon>
        <taxon>Gunneridae</taxon>
        <taxon>Pentapetalae</taxon>
        <taxon>rosids</taxon>
        <taxon>malvids</taxon>
        <taxon>Sapindales</taxon>
        <taxon>Rutaceae</taxon>
        <taxon>Aurantioideae</taxon>
        <taxon>Citrus</taxon>
    </lineage>
</organism>
<name>V4T5B2_CITCL</name>
<protein>
    <submittedName>
        <fullName evidence="1">Uncharacterized protein</fullName>
    </submittedName>
</protein>
<reference evidence="1 2" key="1">
    <citation type="submission" date="2013-10" db="EMBL/GenBank/DDBJ databases">
        <authorList>
            <consortium name="International Citrus Genome Consortium"/>
            <person name="Jenkins J."/>
            <person name="Schmutz J."/>
            <person name="Prochnik S."/>
            <person name="Rokhsar D."/>
            <person name="Gmitter F."/>
            <person name="Ollitrault P."/>
            <person name="Machado M."/>
            <person name="Talon M."/>
            <person name="Wincker P."/>
            <person name="Jaillon O."/>
            <person name="Morgante M."/>
        </authorList>
    </citation>
    <scope>NUCLEOTIDE SEQUENCE</scope>
    <source>
        <strain evidence="2">cv. Clemenules</strain>
    </source>
</reference>
<gene>
    <name evidence="1" type="ORF">CICLE_v10003824mg</name>
</gene>
<evidence type="ECO:0000313" key="1">
    <source>
        <dbReference type="EMBL" id="ESR44721.1"/>
    </source>
</evidence>
<dbReference type="Gramene" id="ESR44721">
    <property type="protein sequence ID" value="ESR44721"/>
    <property type="gene ID" value="CICLE_v10003824mg"/>
</dbReference>
<dbReference type="Proteomes" id="UP000030687">
    <property type="component" value="Unassembled WGS sequence"/>
</dbReference>